<evidence type="ECO:0000256" key="5">
    <source>
        <dbReference type="ARBA" id="ARBA00022989"/>
    </source>
</evidence>
<dbReference type="RefSeq" id="WP_146518839.1">
    <property type="nucleotide sequence ID" value="NZ_CP151726.1"/>
</dbReference>
<keyword evidence="4 7" id="KW-0812">Transmembrane</keyword>
<dbReference type="AlphaFoldDB" id="A0A5C6B172"/>
<name>A0A5C6B172_9BACT</name>
<evidence type="ECO:0000256" key="6">
    <source>
        <dbReference type="ARBA" id="ARBA00023136"/>
    </source>
</evidence>
<sequence length="243" mass="26276">MNTTWIIVTRAGDRIENLTEDQVRELLYRRKIQPEDWAMESSPAEHFNQPAADHGQLRQIALIDPFAGVASTARRRRRKKQDGDPGMDMTPMIDVVFLLLIFFMITATFHLQTGLGFPPDKQKDSPSTNAPAPGLSEFDDRVIIEVNEKDEFFVKSVGGTSQPVAVADLVAAIRSEGESSKLNKAFVVAHEMASLEAIVKAFDAAAEVGISDVALADVTTAPSGGASGGASGGNNQPLQIQRN</sequence>
<feature type="region of interest" description="Disordered" evidence="8">
    <location>
        <begin position="221"/>
        <end position="243"/>
    </location>
</feature>
<evidence type="ECO:0000256" key="9">
    <source>
        <dbReference type="SAM" id="Phobius"/>
    </source>
</evidence>
<comment type="caution">
    <text evidence="10">The sequence shown here is derived from an EMBL/GenBank/DDBJ whole genome shotgun (WGS) entry which is preliminary data.</text>
</comment>
<accession>A0A5C6B172</accession>
<dbReference type="Proteomes" id="UP000320176">
    <property type="component" value="Unassembled WGS sequence"/>
</dbReference>
<feature type="compositionally biased region" description="Polar residues" evidence="8">
    <location>
        <begin position="234"/>
        <end position="243"/>
    </location>
</feature>
<feature type="transmembrane region" description="Helical" evidence="9">
    <location>
        <begin position="95"/>
        <end position="117"/>
    </location>
</feature>
<dbReference type="PANTHER" id="PTHR30558:SF3">
    <property type="entry name" value="BIOPOLYMER TRANSPORT PROTEIN EXBD-RELATED"/>
    <property type="match status" value="1"/>
</dbReference>
<keyword evidence="7" id="KW-0653">Protein transport</keyword>
<dbReference type="EMBL" id="SJPN01000002">
    <property type="protein sequence ID" value="TWU05618.1"/>
    <property type="molecule type" value="Genomic_DNA"/>
</dbReference>
<evidence type="ECO:0000256" key="4">
    <source>
        <dbReference type="ARBA" id="ARBA00022692"/>
    </source>
</evidence>
<evidence type="ECO:0000256" key="2">
    <source>
        <dbReference type="ARBA" id="ARBA00005811"/>
    </source>
</evidence>
<proteinExistence type="inferred from homology"/>
<dbReference type="Gene3D" id="3.30.420.270">
    <property type="match status" value="1"/>
</dbReference>
<protein>
    <submittedName>
        <fullName evidence="10">Colicin uptake protein TolR</fullName>
    </submittedName>
</protein>
<dbReference type="GO" id="GO:0022857">
    <property type="term" value="F:transmembrane transporter activity"/>
    <property type="evidence" value="ECO:0007669"/>
    <property type="project" value="InterPro"/>
</dbReference>
<evidence type="ECO:0000256" key="1">
    <source>
        <dbReference type="ARBA" id="ARBA00004162"/>
    </source>
</evidence>
<dbReference type="Pfam" id="PF02472">
    <property type="entry name" value="ExbD"/>
    <property type="match status" value="1"/>
</dbReference>
<evidence type="ECO:0000256" key="3">
    <source>
        <dbReference type="ARBA" id="ARBA00022475"/>
    </source>
</evidence>
<evidence type="ECO:0000256" key="8">
    <source>
        <dbReference type="SAM" id="MobiDB-lite"/>
    </source>
</evidence>
<keyword evidence="11" id="KW-1185">Reference proteome</keyword>
<dbReference type="GO" id="GO:0015031">
    <property type="term" value="P:protein transport"/>
    <property type="evidence" value="ECO:0007669"/>
    <property type="project" value="UniProtKB-KW"/>
</dbReference>
<evidence type="ECO:0000256" key="7">
    <source>
        <dbReference type="RuleBase" id="RU003879"/>
    </source>
</evidence>
<dbReference type="PANTHER" id="PTHR30558">
    <property type="entry name" value="EXBD MEMBRANE COMPONENT OF PMF-DRIVEN MACROMOLECULE IMPORT SYSTEM"/>
    <property type="match status" value="1"/>
</dbReference>
<keyword evidence="6 9" id="KW-0472">Membrane</keyword>
<reference evidence="10 11" key="1">
    <citation type="submission" date="2019-02" db="EMBL/GenBank/DDBJ databases">
        <title>Deep-cultivation of Planctomycetes and their phenomic and genomic characterization uncovers novel biology.</title>
        <authorList>
            <person name="Wiegand S."/>
            <person name="Jogler M."/>
            <person name="Boedeker C."/>
            <person name="Pinto D."/>
            <person name="Vollmers J."/>
            <person name="Rivas-Marin E."/>
            <person name="Kohn T."/>
            <person name="Peeters S.H."/>
            <person name="Heuer A."/>
            <person name="Rast P."/>
            <person name="Oberbeckmann S."/>
            <person name="Bunk B."/>
            <person name="Jeske O."/>
            <person name="Meyerdierks A."/>
            <person name="Storesund J.E."/>
            <person name="Kallscheuer N."/>
            <person name="Luecker S."/>
            <person name="Lage O.M."/>
            <person name="Pohl T."/>
            <person name="Merkel B.J."/>
            <person name="Hornburger P."/>
            <person name="Mueller R.-W."/>
            <person name="Bruemmer F."/>
            <person name="Labrenz M."/>
            <person name="Spormann A.M."/>
            <person name="Op Den Camp H."/>
            <person name="Overmann J."/>
            <person name="Amann R."/>
            <person name="Jetten M.S.M."/>
            <person name="Mascher T."/>
            <person name="Medema M.H."/>
            <person name="Devos D.P."/>
            <person name="Kaster A.-K."/>
            <person name="Ovreas L."/>
            <person name="Rohde M."/>
            <person name="Galperin M.Y."/>
            <person name="Jogler C."/>
        </authorList>
    </citation>
    <scope>NUCLEOTIDE SEQUENCE [LARGE SCALE GENOMIC DNA]</scope>
    <source>
        <strain evidence="10 11">Pla52n</strain>
    </source>
</reference>
<keyword evidence="7" id="KW-0813">Transport</keyword>
<gene>
    <name evidence="10" type="ORF">Pla52n_13330</name>
</gene>
<evidence type="ECO:0000313" key="10">
    <source>
        <dbReference type="EMBL" id="TWU05618.1"/>
    </source>
</evidence>
<organism evidence="10 11">
    <name type="scientific">Stieleria varia</name>
    <dbReference type="NCBI Taxonomy" id="2528005"/>
    <lineage>
        <taxon>Bacteria</taxon>
        <taxon>Pseudomonadati</taxon>
        <taxon>Planctomycetota</taxon>
        <taxon>Planctomycetia</taxon>
        <taxon>Pirellulales</taxon>
        <taxon>Pirellulaceae</taxon>
        <taxon>Stieleria</taxon>
    </lineage>
</organism>
<dbReference type="OrthoDB" id="292474at2"/>
<comment type="similarity">
    <text evidence="2 7">Belongs to the ExbD/TolR family.</text>
</comment>
<dbReference type="GO" id="GO:0005886">
    <property type="term" value="C:plasma membrane"/>
    <property type="evidence" value="ECO:0007669"/>
    <property type="project" value="UniProtKB-SubCell"/>
</dbReference>
<keyword evidence="5 9" id="KW-1133">Transmembrane helix</keyword>
<comment type="subcellular location">
    <subcellularLocation>
        <location evidence="1">Cell membrane</location>
        <topology evidence="1">Single-pass membrane protein</topology>
    </subcellularLocation>
    <subcellularLocation>
        <location evidence="7">Cell membrane</location>
        <topology evidence="7">Single-pass type II membrane protein</topology>
    </subcellularLocation>
</comment>
<evidence type="ECO:0000313" key="11">
    <source>
        <dbReference type="Proteomes" id="UP000320176"/>
    </source>
</evidence>
<keyword evidence="3" id="KW-1003">Cell membrane</keyword>
<dbReference type="InterPro" id="IPR003400">
    <property type="entry name" value="ExbD"/>
</dbReference>